<keyword evidence="2" id="KW-0472">Membrane</keyword>
<dbReference type="PROSITE" id="PS00290">
    <property type="entry name" value="IG_MHC"/>
    <property type="match status" value="1"/>
</dbReference>
<feature type="domain" description="Ig-like" evidence="5">
    <location>
        <begin position="124"/>
        <end position="241"/>
    </location>
</feature>
<sequence length="670" mass="73270">MEWTQWFCLGGAAAFHISMDPSPVLVSLGSDVLLQCIFPAVGKDMPTPTVSWHHGQWRLAEYDGILVTQRPGTELPESAEGLRKGNASLLLHRVSMADMGSYYCTVTVGKQQAEAGVLLEISGSDLQIYTEPSSWVTVGSSALLKCRFSIGDVIELSSLTIRWYAPGGQLVAQFPPKEEEEKEDVGEGSGGLTILGSFSEAELLLGNASLTILRAQPKDAGLYSCSVGYGGEERHSESLFSVIAAPHISLFPVQVSLGEKTTLLCQIKGFYPAGDLQAWWLRNGQKLPEAIPMGSPTENPDGTFDLELTLNLTLESHDLEANFTCHVTHPALEHPLQQILEMEFKEEKWWEDVQNNNRTSISSILITTLGITVLGFAIIHSMRRNRGLAEEEQERGEVRTVADGEDREQPQEKSDFQFSRRNWEVEKLLPREHTESEEQILQGNRKAGFIQGYRKTVGVMEVRYARMERQITVECRKTEDKILVLESDGEGQVLMETGKSKGKYLEGYGESEGQVLEEVEVSTETQFQKADAVRTEGQTQGGDSEGQIEGRDAEGQAQGGDGEGHIEERDAEGQIEVRDAEGQAQGGDAKAQVHRGDEEATEGHVSKEVGGNETRPIGGEGEAMEQIPSGYEGMKGRASGGKIDTQPLRTDEDLSEQSPGAVGDRGSSPS</sequence>
<dbReference type="SMART" id="SM00407">
    <property type="entry name" value="IGc1"/>
    <property type="match status" value="1"/>
</dbReference>
<feature type="region of interest" description="Disordered" evidence="4">
    <location>
        <begin position="387"/>
        <end position="416"/>
    </location>
</feature>
<dbReference type="SMART" id="SM00409">
    <property type="entry name" value="IG"/>
    <property type="match status" value="3"/>
</dbReference>
<dbReference type="InterPro" id="IPR003599">
    <property type="entry name" value="Ig_sub"/>
</dbReference>
<evidence type="ECO:0000256" key="4">
    <source>
        <dbReference type="SAM" id="MobiDB-lite"/>
    </source>
</evidence>
<gene>
    <name evidence="7" type="primary">LOC110221877</name>
</gene>
<dbReference type="Gene3D" id="2.60.40.10">
    <property type="entry name" value="Immunoglobulins"/>
    <property type="match status" value="3"/>
</dbReference>
<keyword evidence="3" id="KW-0393">Immunoglobulin domain</keyword>
<evidence type="ECO:0000256" key="1">
    <source>
        <dbReference type="ARBA" id="ARBA00004370"/>
    </source>
</evidence>
<dbReference type="Pfam" id="PF07654">
    <property type="entry name" value="C1-set"/>
    <property type="match status" value="1"/>
</dbReference>
<comment type="subcellular location">
    <subcellularLocation>
        <location evidence="1">Membrane</location>
    </subcellularLocation>
</comment>
<dbReference type="GO" id="GO:0005102">
    <property type="term" value="F:signaling receptor binding"/>
    <property type="evidence" value="ECO:0007669"/>
    <property type="project" value="TreeGrafter"/>
</dbReference>
<dbReference type="CDD" id="cd00098">
    <property type="entry name" value="IgC1"/>
    <property type="match status" value="1"/>
</dbReference>
<name>A0A6P5LUJ5_PHACI</name>
<reference evidence="7" key="1">
    <citation type="submission" date="2025-08" db="UniProtKB">
        <authorList>
            <consortium name="RefSeq"/>
        </authorList>
    </citation>
    <scope>IDENTIFICATION</scope>
    <source>
        <tissue evidence="7">Spleen</tissue>
    </source>
</reference>
<evidence type="ECO:0000256" key="3">
    <source>
        <dbReference type="ARBA" id="ARBA00023319"/>
    </source>
</evidence>
<evidence type="ECO:0000313" key="6">
    <source>
        <dbReference type="Proteomes" id="UP000515140"/>
    </source>
</evidence>
<feature type="domain" description="Ig-like" evidence="5">
    <location>
        <begin position="246"/>
        <end position="337"/>
    </location>
</feature>
<evidence type="ECO:0000313" key="7">
    <source>
        <dbReference type="RefSeq" id="XP_020862210.1"/>
    </source>
</evidence>
<dbReference type="InterPro" id="IPR013106">
    <property type="entry name" value="Ig_V-set"/>
</dbReference>
<dbReference type="PROSITE" id="PS50835">
    <property type="entry name" value="IG_LIKE"/>
    <property type="match status" value="3"/>
</dbReference>
<evidence type="ECO:0000256" key="2">
    <source>
        <dbReference type="ARBA" id="ARBA00023136"/>
    </source>
</evidence>
<dbReference type="SMART" id="SM00408">
    <property type="entry name" value="IGc2"/>
    <property type="match status" value="2"/>
</dbReference>
<feature type="region of interest" description="Disordered" evidence="4">
    <location>
        <begin position="580"/>
        <end position="670"/>
    </location>
</feature>
<accession>A0A6P5LUJ5</accession>
<dbReference type="InterPro" id="IPR036179">
    <property type="entry name" value="Ig-like_dom_sf"/>
</dbReference>
<protein>
    <submittedName>
        <fullName evidence="7">Tyrosine-protein phosphatase non-receptor type substrate 1-like isoform X1</fullName>
    </submittedName>
</protein>
<dbReference type="InterPro" id="IPR013783">
    <property type="entry name" value="Ig-like_fold"/>
</dbReference>
<dbReference type="GeneID" id="110221877"/>
<dbReference type="InterPro" id="IPR050504">
    <property type="entry name" value="IgSF_BTN/MOG"/>
</dbReference>
<dbReference type="Proteomes" id="UP000515140">
    <property type="component" value="Unplaced"/>
</dbReference>
<dbReference type="SUPFAM" id="SSF48726">
    <property type="entry name" value="Immunoglobulin"/>
    <property type="match status" value="3"/>
</dbReference>
<dbReference type="KEGG" id="pcw:110221877"/>
<dbReference type="AlphaFoldDB" id="A0A6P5LUJ5"/>
<dbReference type="GO" id="GO:0001817">
    <property type="term" value="P:regulation of cytokine production"/>
    <property type="evidence" value="ECO:0007669"/>
    <property type="project" value="TreeGrafter"/>
</dbReference>
<keyword evidence="6" id="KW-1185">Reference proteome</keyword>
<dbReference type="InterPro" id="IPR003597">
    <property type="entry name" value="Ig_C1-set"/>
</dbReference>
<dbReference type="GO" id="GO:0009897">
    <property type="term" value="C:external side of plasma membrane"/>
    <property type="evidence" value="ECO:0007669"/>
    <property type="project" value="TreeGrafter"/>
</dbReference>
<proteinExistence type="predicted"/>
<dbReference type="RefSeq" id="XP_020862210.1">
    <property type="nucleotide sequence ID" value="XM_021006551.1"/>
</dbReference>
<dbReference type="PANTHER" id="PTHR24100">
    <property type="entry name" value="BUTYROPHILIN"/>
    <property type="match status" value="1"/>
</dbReference>
<feature type="region of interest" description="Disordered" evidence="4">
    <location>
        <begin position="522"/>
        <end position="565"/>
    </location>
</feature>
<dbReference type="InterPro" id="IPR003598">
    <property type="entry name" value="Ig_sub2"/>
</dbReference>
<dbReference type="Pfam" id="PF07686">
    <property type="entry name" value="V-set"/>
    <property type="match status" value="2"/>
</dbReference>
<dbReference type="GO" id="GO:0050852">
    <property type="term" value="P:T cell receptor signaling pathway"/>
    <property type="evidence" value="ECO:0007669"/>
    <property type="project" value="TreeGrafter"/>
</dbReference>
<feature type="compositionally biased region" description="Basic and acidic residues" evidence="4">
    <location>
        <begin position="594"/>
        <end position="607"/>
    </location>
</feature>
<dbReference type="InterPro" id="IPR003006">
    <property type="entry name" value="Ig/MHC_CS"/>
</dbReference>
<dbReference type="InterPro" id="IPR007110">
    <property type="entry name" value="Ig-like_dom"/>
</dbReference>
<dbReference type="InParanoid" id="A0A6P5LUJ5"/>
<feature type="compositionally biased region" description="Basic and acidic residues" evidence="4">
    <location>
        <begin position="395"/>
        <end position="415"/>
    </location>
</feature>
<organism evidence="6 7">
    <name type="scientific">Phascolarctos cinereus</name>
    <name type="common">Koala</name>
    <dbReference type="NCBI Taxonomy" id="38626"/>
    <lineage>
        <taxon>Eukaryota</taxon>
        <taxon>Metazoa</taxon>
        <taxon>Chordata</taxon>
        <taxon>Craniata</taxon>
        <taxon>Vertebrata</taxon>
        <taxon>Euteleostomi</taxon>
        <taxon>Mammalia</taxon>
        <taxon>Metatheria</taxon>
        <taxon>Diprotodontia</taxon>
        <taxon>Phascolarctidae</taxon>
        <taxon>Phascolarctos</taxon>
    </lineage>
</organism>
<feature type="domain" description="Ig-like" evidence="5">
    <location>
        <begin position="15"/>
        <end position="122"/>
    </location>
</feature>
<evidence type="ECO:0000259" key="5">
    <source>
        <dbReference type="PROSITE" id="PS50835"/>
    </source>
</evidence>